<dbReference type="Gene3D" id="1.10.287.180">
    <property type="entry name" value="Transcription elongation factor, GreA/GreB, N-terminal domain"/>
    <property type="match status" value="1"/>
</dbReference>
<reference evidence="12" key="1">
    <citation type="submission" date="2022-08" db="EMBL/GenBank/DDBJ databases">
        <authorList>
            <person name="Vandamme P."/>
            <person name="Hettiarachchi A."/>
            <person name="Peeters C."/>
            <person name="Cnockaert M."/>
            <person name="Carlier A."/>
        </authorList>
    </citation>
    <scope>NUCLEOTIDE SEQUENCE</scope>
    <source>
        <strain evidence="12">LMG 31809</strain>
    </source>
</reference>
<dbReference type="GO" id="GO:0003746">
    <property type="term" value="F:translation elongation factor activity"/>
    <property type="evidence" value="ECO:0007669"/>
    <property type="project" value="UniProtKB-KW"/>
</dbReference>
<dbReference type="GO" id="GO:0006354">
    <property type="term" value="P:DNA-templated transcription elongation"/>
    <property type="evidence" value="ECO:0007669"/>
    <property type="project" value="TreeGrafter"/>
</dbReference>
<dbReference type="SUPFAM" id="SSF54534">
    <property type="entry name" value="FKBP-like"/>
    <property type="match status" value="1"/>
</dbReference>
<proteinExistence type="inferred from homology"/>
<dbReference type="InterPro" id="IPR028624">
    <property type="entry name" value="Tscrpt_elong_fac_GreA/B"/>
</dbReference>
<keyword evidence="3 8" id="KW-0805">Transcription regulation</keyword>
<dbReference type="InterPro" id="IPR006359">
    <property type="entry name" value="Tscrpt_elong_fac_GreA"/>
</dbReference>
<dbReference type="InterPro" id="IPR036953">
    <property type="entry name" value="GreA/GreB_C_sf"/>
</dbReference>
<keyword evidence="12" id="KW-0251">Elongation factor</keyword>
<keyword evidence="4 8" id="KW-0238">DNA-binding</keyword>
<comment type="function">
    <text evidence="6 8 9">Necessary for efficient RNA polymerase transcription elongation past template-encoded arresting sites. The arresting sites in DNA have the property of trapping a certain fraction of elongating RNA polymerases that pass through, resulting in locked ternary complexes. Cleavage of the nascent transcript by cleavage factors such as GreA or GreB allows the resumption of elongation from the new 3'terminus. GreA releases sequences of 2 to 3 nucleotides.</text>
</comment>
<evidence type="ECO:0000256" key="4">
    <source>
        <dbReference type="ARBA" id="ARBA00023125"/>
    </source>
</evidence>
<sequence length="157" mass="17374">MVEKVPMTQIGFSKLEIELRELKTKERPAVIRAIEEARAHGDLSENAEYHAAKEKQGFIEARIMELESSLSRADVIEAKYLSGNKVVFAATVTLADEDDIQSKYQIVGAQEADVKEGRISYTSPLGKALIGRAIGDEVEVATPGGEKYFEIVEIEFL</sequence>
<dbReference type="EMBL" id="JANWOI010000004">
    <property type="protein sequence ID" value="MDA5194976.1"/>
    <property type="molecule type" value="Genomic_DNA"/>
</dbReference>
<dbReference type="InterPro" id="IPR018151">
    <property type="entry name" value="TF_GreA/GreB_CS"/>
</dbReference>
<dbReference type="Pfam" id="PF03449">
    <property type="entry name" value="GreA_GreB_N"/>
    <property type="match status" value="1"/>
</dbReference>
<dbReference type="SUPFAM" id="SSF46557">
    <property type="entry name" value="GreA transcript cleavage protein, N-terminal domain"/>
    <property type="match status" value="1"/>
</dbReference>
<dbReference type="FunFam" id="1.10.287.180:FF:000001">
    <property type="entry name" value="Transcription elongation factor GreA"/>
    <property type="match status" value="1"/>
</dbReference>
<reference evidence="12" key="2">
    <citation type="journal article" date="2023" name="Syst. Appl. Microbiol.">
        <title>Govania unica gen. nov., sp. nov., a rare biosphere bacterium that represents a novel family in the class Alphaproteobacteria.</title>
        <authorList>
            <person name="Vandamme P."/>
            <person name="Peeters C."/>
            <person name="Hettiarachchi A."/>
            <person name="Cnockaert M."/>
            <person name="Carlier A."/>
        </authorList>
    </citation>
    <scope>NUCLEOTIDE SEQUENCE</scope>
    <source>
        <strain evidence="12">LMG 31809</strain>
    </source>
</reference>
<dbReference type="InterPro" id="IPR001437">
    <property type="entry name" value="Tscrpt_elong_fac_GreA/B_C"/>
</dbReference>
<gene>
    <name evidence="8 12" type="primary">greA</name>
    <name evidence="12" type="ORF">NYP16_13535</name>
</gene>
<keyword evidence="13" id="KW-1185">Reference proteome</keyword>
<dbReference type="NCBIfam" id="TIGR01462">
    <property type="entry name" value="greA"/>
    <property type="match status" value="1"/>
</dbReference>
<evidence type="ECO:0000256" key="9">
    <source>
        <dbReference type="RuleBase" id="RU000556"/>
    </source>
</evidence>
<protein>
    <recommendedName>
        <fullName evidence="2 8">Transcription elongation factor GreA</fullName>
    </recommendedName>
    <alternativeName>
        <fullName evidence="7 8">Transcript cleavage factor GreA</fullName>
    </alternativeName>
</protein>
<evidence type="ECO:0000313" key="12">
    <source>
        <dbReference type="EMBL" id="MDA5194976.1"/>
    </source>
</evidence>
<dbReference type="GO" id="GO:0003677">
    <property type="term" value="F:DNA binding"/>
    <property type="evidence" value="ECO:0007669"/>
    <property type="project" value="UniProtKB-UniRule"/>
</dbReference>
<dbReference type="PIRSF" id="PIRSF006092">
    <property type="entry name" value="GreA_GreB"/>
    <property type="match status" value="1"/>
</dbReference>
<dbReference type="HAMAP" id="MF_00105">
    <property type="entry name" value="GreA_GreB"/>
    <property type="match status" value="1"/>
</dbReference>
<dbReference type="InterPro" id="IPR036805">
    <property type="entry name" value="Tscrpt_elong_fac_GreA/B_N_sf"/>
</dbReference>
<dbReference type="NCBIfam" id="NF001261">
    <property type="entry name" value="PRK00226.1-2"/>
    <property type="match status" value="1"/>
</dbReference>
<organism evidence="12 13">
    <name type="scientific">Govanella unica</name>
    <dbReference type="NCBI Taxonomy" id="2975056"/>
    <lineage>
        <taxon>Bacteria</taxon>
        <taxon>Pseudomonadati</taxon>
        <taxon>Pseudomonadota</taxon>
        <taxon>Alphaproteobacteria</taxon>
        <taxon>Emcibacterales</taxon>
        <taxon>Govanellaceae</taxon>
        <taxon>Govanella</taxon>
    </lineage>
</organism>
<evidence type="ECO:0000313" key="13">
    <source>
        <dbReference type="Proteomes" id="UP001141619"/>
    </source>
</evidence>
<dbReference type="AlphaFoldDB" id="A0A9X3TZT1"/>
<dbReference type="Proteomes" id="UP001141619">
    <property type="component" value="Unassembled WGS sequence"/>
</dbReference>
<comment type="caution">
    <text evidence="12">The sequence shown here is derived from an EMBL/GenBank/DDBJ whole genome shotgun (WGS) entry which is preliminary data.</text>
</comment>
<evidence type="ECO:0000256" key="6">
    <source>
        <dbReference type="ARBA" id="ARBA00024916"/>
    </source>
</evidence>
<evidence type="ECO:0000256" key="8">
    <source>
        <dbReference type="HAMAP-Rule" id="MF_00105"/>
    </source>
</evidence>
<dbReference type="Pfam" id="PF01272">
    <property type="entry name" value="GreA_GreB"/>
    <property type="match status" value="1"/>
</dbReference>
<dbReference type="NCBIfam" id="NF001263">
    <property type="entry name" value="PRK00226.1-4"/>
    <property type="match status" value="1"/>
</dbReference>
<keyword evidence="5 8" id="KW-0804">Transcription</keyword>
<dbReference type="PROSITE" id="PS00830">
    <property type="entry name" value="GREAB_2"/>
    <property type="match status" value="1"/>
</dbReference>
<dbReference type="PANTHER" id="PTHR30437:SF4">
    <property type="entry name" value="TRANSCRIPTION ELONGATION FACTOR GREA"/>
    <property type="match status" value="1"/>
</dbReference>
<evidence type="ECO:0000259" key="10">
    <source>
        <dbReference type="Pfam" id="PF01272"/>
    </source>
</evidence>
<evidence type="ECO:0000259" key="11">
    <source>
        <dbReference type="Pfam" id="PF03449"/>
    </source>
</evidence>
<evidence type="ECO:0000256" key="3">
    <source>
        <dbReference type="ARBA" id="ARBA00023015"/>
    </source>
</evidence>
<dbReference type="Gene3D" id="3.10.50.30">
    <property type="entry name" value="Transcription elongation factor, GreA/GreB, C-terminal domain"/>
    <property type="match status" value="1"/>
</dbReference>
<evidence type="ECO:0000256" key="5">
    <source>
        <dbReference type="ARBA" id="ARBA00023163"/>
    </source>
</evidence>
<dbReference type="GO" id="GO:0070063">
    <property type="term" value="F:RNA polymerase binding"/>
    <property type="evidence" value="ECO:0007669"/>
    <property type="project" value="InterPro"/>
</dbReference>
<dbReference type="NCBIfam" id="NF001264">
    <property type="entry name" value="PRK00226.1-5"/>
    <property type="match status" value="1"/>
</dbReference>
<name>A0A9X3TZT1_9PROT</name>
<dbReference type="GO" id="GO:0032784">
    <property type="term" value="P:regulation of DNA-templated transcription elongation"/>
    <property type="evidence" value="ECO:0007669"/>
    <property type="project" value="UniProtKB-UniRule"/>
</dbReference>
<accession>A0A9X3TZT1</accession>
<dbReference type="FunFam" id="3.10.50.30:FF:000001">
    <property type="entry name" value="Transcription elongation factor GreA"/>
    <property type="match status" value="1"/>
</dbReference>
<dbReference type="InterPro" id="IPR023459">
    <property type="entry name" value="Tscrpt_elong_fac_GreA/B_fam"/>
</dbReference>
<comment type="similarity">
    <text evidence="1 8 9">Belongs to the GreA/GreB family.</text>
</comment>
<evidence type="ECO:0000256" key="2">
    <source>
        <dbReference type="ARBA" id="ARBA00013729"/>
    </source>
</evidence>
<dbReference type="PROSITE" id="PS00829">
    <property type="entry name" value="GREAB_1"/>
    <property type="match status" value="1"/>
</dbReference>
<dbReference type="InterPro" id="IPR022691">
    <property type="entry name" value="Tscrpt_elong_fac_GreA/B_N"/>
</dbReference>
<evidence type="ECO:0000256" key="1">
    <source>
        <dbReference type="ARBA" id="ARBA00008213"/>
    </source>
</evidence>
<keyword evidence="12" id="KW-0648">Protein biosynthesis</keyword>
<dbReference type="RefSeq" id="WP_274944682.1">
    <property type="nucleotide sequence ID" value="NZ_JANWOI010000004.1"/>
</dbReference>
<evidence type="ECO:0000256" key="7">
    <source>
        <dbReference type="ARBA" id="ARBA00030776"/>
    </source>
</evidence>
<feature type="domain" description="Transcription elongation factor GreA/GreB N-terminal" evidence="11">
    <location>
        <begin position="5"/>
        <end position="75"/>
    </location>
</feature>
<dbReference type="PANTHER" id="PTHR30437">
    <property type="entry name" value="TRANSCRIPTION ELONGATION FACTOR GREA"/>
    <property type="match status" value="1"/>
</dbReference>
<feature type="domain" description="Transcription elongation factor GreA/GreB C-terminal" evidence="10">
    <location>
        <begin position="84"/>
        <end position="155"/>
    </location>
</feature>